<feature type="non-terminal residue" evidence="3">
    <location>
        <position position="118"/>
    </location>
</feature>
<name>A0A7T8HG33_CALRO</name>
<keyword evidence="2" id="KW-0812">Transmembrane</keyword>
<dbReference type="AlphaFoldDB" id="A0A7T8HG33"/>
<dbReference type="EMBL" id="CP045895">
    <property type="protein sequence ID" value="QQP49156.1"/>
    <property type="molecule type" value="Genomic_DNA"/>
</dbReference>
<feature type="region of interest" description="Disordered" evidence="1">
    <location>
        <begin position="72"/>
        <end position="118"/>
    </location>
</feature>
<proteinExistence type="predicted"/>
<keyword evidence="4" id="KW-1185">Reference proteome</keyword>
<accession>A0A7T8HG33</accession>
<sequence>MNGETILMLSCLVFFILYALTYFAYLLTLICREKKRRSNPTTTRRTFQVRALVAAVRATAVTKAVRKAVRNMSLRTPLKDEKSRPPSISTKCDSKTPHIPSSMNVPDVEDPKDSYKQN</sequence>
<feature type="compositionally biased region" description="Basic and acidic residues" evidence="1">
    <location>
        <begin position="109"/>
        <end position="118"/>
    </location>
</feature>
<evidence type="ECO:0000313" key="3">
    <source>
        <dbReference type="EMBL" id="QQP49156.1"/>
    </source>
</evidence>
<evidence type="ECO:0000313" key="4">
    <source>
        <dbReference type="Proteomes" id="UP000595437"/>
    </source>
</evidence>
<evidence type="ECO:0000256" key="2">
    <source>
        <dbReference type="SAM" id="Phobius"/>
    </source>
</evidence>
<protein>
    <submittedName>
        <fullName evidence="3">Uncharacterized protein</fullName>
    </submittedName>
</protein>
<reference evidence="4" key="1">
    <citation type="submission" date="2021-01" db="EMBL/GenBank/DDBJ databases">
        <title>Caligus Genome Assembly.</title>
        <authorList>
            <person name="Gallardo-Escarate C."/>
        </authorList>
    </citation>
    <scope>NUCLEOTIDE SEQUENCE [LARGE SCALE GENOMIC DNA]</scope>
</reference>
<evidence type="ECO:0000256" key="1">
    <source>
        <dbReference type="SAM" id="MobiDB-lite"/>
    </source>
</evidence>
<keyword evidence="2" id="KW-1133">Transmembrane helix</keyword>
<feature type="transmembrane region" description="Helical" evidence="2">
    <location>
        <begin position="6"/>
        <end position="27"/>
    </location>
</feature>
<keyword evidence="2" id="KW-0472">Membrane</keyword>
<gene>
    <name evidence="3" type="ORF">FKW44_009699</name>
</gene>
<dbReference type="Proteomes" id="UP000595437">
    <property type="component" value="Chromosome 6"/>
</dbReference>
<organism evidence="3 4">
    <name type="scientific">Caligus rogercresseyi</name>
    <name type="common">Sea louse</name>
    <dbReference type="NCBI Taxonomy" id="217165"/>
    <lineage>
        <taxon>Eukaryota</taxon>
        <taxon>Metazoa</taxon>
        <taxon>Ecdysozoa</taxon>
        <taxon>Arthropoda</taxon>
        <taxon>Crustacea</taxon>
        <taxon>Multicrustacea</taxon>
        <taxon>Hexanauplia</taxon>
        <taxon>Copepoda</taxon>
        <taxon>Siphonostomatoida</taxon>
        <taxon>Caligidae</taxon>
        <taxon>Caligus</taxon>
    </lineage>
</organism>